<feature type="region of interest" description="Disordered" evidence="1">
    <location>
        <begin position="64"/>
        <end position="118"/>
    </location>
</feature>
<protein>
    <recommendedName>
        <fullName evidence="4">Endonuclease/exonuclease/phosphatase domain-containing protein</fullName>
    </recommendedName>
</protein>
<proteinExistence type="predicted"/>
<gene>
    <name evidence="2" type="ORF">D4764_04G0013300</name>
</gene>
<reference evidence="2 3" key="1">
    <citation type="submission" date="2019-04" db="EMBL/GenBank/DDBJ databases">
        <title>Chromosome genome assembly for Takifugu flavidus.</title>
        <authorList>
            <person name="Xiao S."/>
        </authorList>
    </citation>
    <scope>NUCLEOTIDE SEQUENCE [LARGE SCALE GENOMIC DNA]</scope>
    <source>
        <strain evidence="2">HTHZ2018</strain>
        <tissue evidence="2">Muscle</tissue>
    </source>
</reference>
<dbReference type="SUPFAM" id="SSF56219">
    <property type="entry name" value="DNase I-like"/>
    <property type="match status" value="1"/>
</dbReference>
<accession>A0A5C6N669</accession>
<dbReference type="Gene3D" id="3.60.10.10">
    <property type="entry name" value="Endonuclease/exonuclease/phosphatase"/>
    <property type="match status" value="1"/>
</dbReference>
<dbReference type="AlphaFoldDB" id="A0A5C6N669"/>
<organism evidence="2 3">
    <name type="scientific">Takifugu flavidus</name>
    <name type="common">sansaifugu</name>
    <dbReference type="NCBI Taxonomy" id="433684"/>
    <lineage>
        <taxon>Eukaryota</taxon>
        <taxon>Metazoa</taxon>
        <taxon>Chordata</taxon>
        <taxon>Craniata</taxon>
        <taxon>Vertebrata</taxon>
        <taxon>Euteleostomi</taxon>
        <taxon>Actinopterygii</taxon>
        <taxon>Neopterygii</taxon>
        <taxon>Teleostei</taxon>
        <taxon>Neoteleostei</taxon>
        <taxon>Acanthomorphata</taxon>
        <taxon>Eupercaria</taxon>
        <taxon>Tetraodontiformes</taxon>
        <taxon>Tetradontoidea</taxon>
        <taxon>Tetraodontidae</taxon>
        <taxon>Takifugu</taxon>
    </lineage>
</organism>
<evidence type="ECO:0008006" key="4">
    <source>
        <dbReference type="Google" id="ProtNLM"/>
    </source>
</evidence>
<evidence type="ECO:0000313" key="3">
    <source>
        <dbReference type="Proteomes" id="UP000324091"/>
    </source>
</evidence>
<dbReference type="InterPro" id="IPR036691">
    <property type="entry name" value="Endo/exonu/phosph_ase_sf"/>
</dbReference>
<dbReference type="EMBL" id="RHFK02000017">
    <property type="protein sequence ID" value="TWW62683.1"/>
    <property type="molecule type" value="Genomic_DNA"/>
</dbReference>
<dbReference type="Proteomes" id="UP000324091">
    <property type="component" value="Chromosome 4"/>
</dbReference>
<evidence type="ECO:0000313" key="2">
    <source>
        <dbReference type="EMBL" id="TWW62683.1"/>
    </source>
</evidence>
<keyword evidence="3" id="KW-1185">Reference proteome</keyword>
<feature type="compositionally biased region" description="Basic and acidic residues" evidence="1">
    <location>
        <begin position="93"/>
        <end position="108"/>
    </location>
</feature>
<sequence>MQNLHGLDLPIRGGQIHSLRVEFKPGFASYQAETLLDYHVIVVEGFACPTDPRTSVVWGFMPLGDPPADGRLGKERGEESRGEGEEKEMEGEEEKRGRGEEKEKERSGEAQSTETHTKIHYTMGLGVGHVGERLVARPLPMESGRAHPEKGNIGPLPVGSPPAGGAKGVGCIGTWNVTSLVGKEPELVHGVEKFRLNIVGLASMHSKGSGTSLLERGWTLYHSGVADVNERVASLRLWVGGPILTVVWAYGPNSRSVYPPFLESLVGVLESAPSGGSLILLGDFIDHVGSDSETWRGHLRLQIDDRLCDCVIGFAATCSGQRGAELSTDHHLVSLLSEEASTHTSGRALTMSRGRDAVRLKTESYRALLACGTPEATDRYRQAKWSAATAFAEAKTRAWEEFGEAMENDFRTASNMF</sequence>
<feature type="compositionally biased region" description="Basic and acidic residues" evidence="1">
    <location>
        <begin position="71"/>
        <end position="84"/>
    </location>
</feature>
<name>A0A5C6N669_9TELE</name>
<evidence type="ECO:0000256" key="1">
    <source>
        <dbReference type="SAM" id="MobiDB-lite"/>
    </source>
</evidence>
<comment type="caution">
    <text evidence="2">The sequence shown here is derived from an EMBL/GenBank/DDBJ whole genome shotgun (WGS) entry which is preliminary data.</text>
</comment>